<reference evidence="7" key="1">
    <citation type="submission" date="2020-05" db="EMBL/GenBank/DDBJ databases">
        <authorList>
            <person name="Chiriac C."/>
            <person name="Salcher M."/>
            <person name="Ghai R."/>
            <person name="Kavagutti S V."/>
        </authorList>
    </citation>
    <scope>NUCLEOTIDE SEQUENCE</scope>
</reference>
<dbReference type="Pfam" id="PF09685">
    <property type="entry name" value="MamF_MmsF"/>
    <property type="match status" value="1"/>
</dbReference>
<keyword evidence="4 5" id="KW-0472">Membrane</keyword>
<evidence type="ECO:0000256" key="4">
    <source>
        <dbReference type="ARBA" id="ARBA00023136"/>
    </source>
</evidence>
<gene>
    <name evidence="7" type="ORF">UFOPK3402_01880</name>
</gene>
<evidence type="ECO:0000256" key="2">
    <source>
        <dbReference type="ARBA" id="ARBA00022692"/>
    </source>
</evidence>
<feature type="transmembrane region" description="Helical" evidence="5">
    <location>
        <begin position="82"/>
        <end position="105"/>
    </location>
</feature>
<comment type="subcellular location">
    <subcellularLocation>
        <location evidence="1">Membrane</location>
        <topology evidence="1">Multi-pass membrane protein</topology>
    </subcellularLocation>
</comment>
<name>A0A6J7F1X8_9ZZZZ</name>
<evidence type="ECO:0000256" key="1">
    <source>
        <dbReference type="ARBA" id="ARBA00004141"/>
    </source>
</evidence>
<proteinExistence type="predicted"/>
<dbReference type="Pfam" id="PF10708">
    <property type="entry name" value="DUF2510"/>
    <property type="match status" value="1"/>
</dbReference>
<evidence type="ECO:0000256" key="3">
    <source>
        <dbReference type="ARBA" id="ARBA00022989"/>
    </source>
</evidence>
<dbReference type="AlphaFoldDB" id="A0A6J7F1X8"/>
<evidence type="ECO:0000256" key="5">
    <source>
        <dbReference type="SAM" id="Phobius"/>
    </source>
</evidence>
<protein>
    <submittedName>
        <fullName evidence="7">Unannotated protein</fullName>
    </submittedName>
</protein>
<feature type="transmembrane region" description="Helical" evidence="5">
    <location>
        <begin position="111"/>
        <end position="130"/>
    </location>
</feature>
<keyword evidence="2 5" id="KW-0812">Transmembrane</keyword>
<dbReference type="EMBL" id="CAFBLS010000304">
    <property type="protein sequence ID" value="CAB4886259.1"/>
    <property type="molecule type" value="Genomic_DNA"/>
</dbReference>
<accession>A0A6J7F1X8</accession>
<organism evidence="7">
    <name type="scientific">freshwater metagenome</name>
    <dbReference type="NCBI Taxonomy" id="449393"/>
    <lineage>
        <taxon>unclassified sequences</taxon>
        <taxon>metagenomes</taxon>
        <taxon>ecological metagenomes</taxon>
    </lineage>
</organism>
<feature type="domain" description="DUF2510" evidence="6">
    <location>
        <begin position="12"/>
        <end position="32"/>
    </location>
</feature>
<sequence>MTSYEPPSNPPAGWYPDPQGVSRWWDGNAWGDPAPVSQGASGTDPKTMAVLAQALGIVTGFLGPLVIYLVNGEKDPFVRHHAAEALNFQITLILAYVVAFVLSFILIGLLVLPILFVIGIVFPILAAVAANRGEWYRYPVSIRLVPGAIG</sequence>
<keyword evidence="3 5" id="KW-1133">Transmembrane helix</keyword>
<dbReference type="InterPro" id="IPR019109">
    <property type="entry name" value="MamF_MmsF"/>
</dbReference>
<feature type="transmembrane region" description="Helical" evidence="5">
    <location>
        <begin position="50"/>
        <end position="70"/>
    </location>
</feature>
<dbReference type="InterPro" id="IPR018929">
    <property type="entry name" value="DUF2510"/>
</dbReference>
<evidence type="ECO:0000313" key="7">
    <source>
        <dbReference type="EMBL" id="CAB4886259.1"/>
    </source>
</evidence>
<evidence type="ECO:0000259" key="6">
    <source>
        <dbReference type="Pfam" id="PF10708"/>
    </source>
</evidence>